<accession>A0A3N2H784</accession>
<protein>
    <submittedName>
        <fullName evidence="3">4-oxalocrotonate tautomerase</fullName>
    </submittedName>
</protein>
<dbReference type="SUPFAM" id="SSF55331">
    <property type="entry name" value="Tautomerase/MIF"/>
    <property type="match status" value="1"/>
</dbReference>
<organism evidence="3 4">
    <name type="scientific">Amycolatopsis thermoflava</name>
    <dbReference type="NCBI Taxonomy" id="84480"/>
    <lineage>
        <taxon>Bacteria</taxon>
        <taxon>Bacillati</taxon>
        <taxon>Actinomycetota</taxon>
        <taxon>Actinomycetes</taxon>
        <taxon>Pseudonocardiales</taxon>
        <taxon>Pseudonocardiaceae</taxon>
        <taxon>Amycolatopsis</taxon>
        <taxon>Amycolatopsis methanolica group</taxon>
    </lineage>
</organism>
<sequence>MPFIQITIAQGHDRSVKRRLLAAVSAAAADATGTPESAFRVWLVEVPDTEVMVGGTILHETRNPRATP</sequence>
<keyword evidence="4" id="KW-1185">Reference proteome</keyword>
<dbReference type="EMBL" id="RKHY01000001">
    <property type="protein sequence ID" value="ROS44309.1"/>
    <property type="molecule type" value="Genomic_DNA"/>
</dbReference>
<comment type="caution">
    <text evidence="3">The sequence shown here is derived from an EMBL/GenBank/DDBJ whole genome shotgun (WGS) entry which is preliminary data.</text>
</comment>
<dbReference type="GO" id="GO:0016853">
    <property type="term" value="F:isomerase activity"/>
    <property type="evidence" value="ECO:0007669"/>
    <property type="project" value="UniProtKB-KW"/>
</dbReference>
<feature type="domain" description="4-oxalocrotonate tautomerase-like" evidence="2">
    <location>
        <begin position="2"/>
        <end position="59"/>
    </location>
</feature>
<reference evidence="3 4" key="1">
    <citation type="submission" date="2018-11" db="EMBL/GenBank/DDBJ databases">
        <title>Sequencing the genomes of 1000 actinobacteria strains.</title>
        <authorList>
            <person name="Klenk H.-P."/>
        </authorList>
    </citation>
    <scope>NUCLEOTIDE SEQUENCE [LARGE SCALE GENOMIC DNA]</scope>
    <source>
        <strain evidence="3 4">DSM 44348</strain>
    </source>
</reference>
<dbReference type="GeneID" id="301847996"/>
<dbReference type="AlphaFoldDB" id="A0A3N2H784"/>
<dbReference type="Proteomes" id="UP000274843">
    <property type="component" value="Unassembled WGS sequence"/>
</dbReference>
<proteinExistence type="predicted"/>
<dbReference type="InterPro" id="IPR014347">
    <property type="entry name" value="Tautomerase/MIF_sf"/>
</dbReference>
<evidence type="ECO:0000313" key="3">
    <source>
        <dbReference type="EMBL" id="ROS44309.1"/>
    </source>
</evidence>
<dbReference type="Pfam" id="PF01361">
    <property type="entry name" value="Tautomerase"/>
    <property type="match status" value="1"/>
</dbReference>
<keyword evidence="1" id="KW-0413">Isomerase</keyword>
<evidence type="ECO:0000313" key="4">
    <source>
        <dbReference type="Proteomes" id="UP000274843"/>
    </source>
</evidence>
<gene>
    <name evidence="3" type="ORF">EDD35_6745</name>
</gene>
<dbReference type="InterPro" id="IPR004370">
    <property type="entry name" value="4-OT-like_dom"/>
</dbReference>
<evidence type="ECO:0000259" key="2">
    <source>
        <dbReference type="Pfam" id="PF01361"/>
    </source>
</evidence>
<evidence type="ECO:0000256" key="1">
    <source>
        <dbReference type="ARBA" id="ARBA00023235"/>
    </source>
</evidence>
<dbReference type="Gene3D" id="3.30.429.10">
    <property type="entry name" value="Macrophage Migration Inhibitory Factor"/>
    <property type="match status" value="1"/>
</dbReference>
<name>A0A3N2H784_9PSEU</name>
<dbReference type="RefSeq" id="WP_123686301.1">
    <property type="nucleotide sequence ID" value="NZ_RKHY01000001.1"/>
</dbReference>